<gene>
    <name evidence="1" type="ORF">RPERSI_LOCUS33148</name>
</gene>
<protein>
    <submittedName>
        <fullName evidence="1">17812_t:CDS:1</fullName>
    </submittedName>
</protein>
<dbReference type="Proteomes" id="UP000789920">
    <property type="component" value="Unassembled WGS sequence"/>
</dbReference>
<organism evidence="1 2">
    <name type="scientific">Racocetra persica</name>
    <dbReference type="NCBI Taxonomy" id="160502"/>
    <lineage>
        <taxon>Eukaryota</taxon>
        <taxon>Fungi</taxon>
        <taxon>Fungi incertae sedis</taxon>
        <taxon>Mucoromycota</taxon>
        <taxon>Glomeromycotina</taxon>
        <taxon>Glomeromycetes</taxon>
        <taxon>Diversisporales</taxon>
        <taxon>Gigasporaceae</taxon>
        <taxon>Racocetra</taxon>
    </lineage>
</organism>
<name>A0ACA9SMT6_9GLOM</name>
<evidence type="ECO:0000313" key="2">
    <source>
        <dbReference type="Proteomes" id="UP000789920"/>
    </source>
</evidence>
<sequence>RNDTDEANEILSVLPTYVNLSDFIHESYITLNSDDTRSGSTSDSEDPGIII</sequence>
<comment type="caution">
    <text evidence="1">The sequence shown here is derived from an EMBL/GenBank/DDBJ whole genome shotgun (WGS) entry which is preliminary data.</text>
</comment>
<reference evidence="1" key="1">
    <citation type="submission" date="2021-06" db="EMBL/GenBank/DDBJ databases">
        <authorList>
            <person name="Kallberg Y."/>
            <person name="Tangrot J."/>
            <person name="Rosling A."/>
        </authorList>
    </citation>
    <scope>NUCLEOTIDE SEQUENCE</scope>
    <source>
        <strain evidence="1">MA461A</strain>
    </source>
</reference>
<dbReference type="EMBL" id="CAJVQC010142025">
    <property type="protein sequence ID" value="CAG8844310.1"/>
    <property type="molecule type" value="Genomic_DNA"/>
</dbReference>
<proteinExistence type="predicted"/>
<accession>A0ACA9SMT6</accession>
<feature type="non-terminal residue" evidence="1">
    <location>
        <position position="1"/>
    </location>
</feature>
<evidence type="ECO:0000313" key="1">
    <source>
        <dbReference type="EMBL" id="CAG8844310.1"/>
    </source>
</evidence>
<keyword evidence="2" id="KW-1185">Reference proteome</keyword>